<keyword evidence="2" id="KW-1185">Reference proteome</keyword>
<comment type="caution">
    <text evidence="1">The sequence shown here is derived from an EMBL/GenBank/DDBJ whole genome shotgun (WGS) entry which is preliminary data.</text>
</comment>
<sequence length="256" mass="27993">MVAPLESARTPEVSKCRGCGLRISADGPAKGKNQLSCRDVEKLQTHAICVETQVSVYLAQPAVTIETWGGVACTGLPGQEQADMRSQIGVAGSTNTNKLITPNPAVREDGGFYHRKTQMSNLHWFAVEEPPVSLNARALRSGQLEARSSVRAEVAPGWRFNYLLTSGRHGNTLSSHHASPAQNHQELVQIRSFPISLQRTSRRYKTVPILPPLSIVHTANKVRARDSTGPPETSERDVTTVAFLLCPRRKGWPGEN</sequence>
<accession>A0A3S0ZHZ5</accession>
<dbReference type="Proteomes" id="UP000271974">
    <property type="component" value="Unassembled WGS sequence"/>
</dbReference>
<dbReference type="AlphaFoldDB" id="A0A3S0ZHZ5"/>
<dbReference type="EMBL" id="RQTK01000753">
    <property type="protein sequence ID" value="RUS75302.1"/>
    <property type="molecule type" value="Genomic_DNA"/>
</dbReference>
<reference evidence="1 2" key="1">
    <citation type="submission" date="2019-01" db="EMBL/GenBank/DDBJ databases">
        <title>A draft genome assembly of the solar-powered sea slug Elysia chlorotica.</title>
        <authorList>
            <person name="Cai H."/>
            <person name="Li Q."/>
            <person name="Fang X."/>
            <person name="Li J."/>
            <person name="Curtis N.E."/>
            <person name="Altenburger A."/>
            <person name="Shibata T."/>
            <person name="Feng M."/>
            <person name="Maeda T."/>
            <person name="Schwartz J.A."/>
            <person name="Shigenobu S."/>
            <person name="Lundholm N."/>
            <person name="Nishiyama T."/>
            <person name="Yang H."/>
            <person name="Hasebe M."/>
            <person name="Li S."/>
            <person name="Pierce S.K."/>
            <person name="Wang J."/>
        </authorList>
    </citation>
    <scope>NUCLEOTIDE SEQUENCE [LARGE SCALE GENOMIC DNA]</scope>
    <source>
        <strain evidence="1">EC2010</strain>
        <tissue evidence="1">Whole organism of an adult</tissue>
    </source>
</reference>
<evidence type="ECO:0000313" key="2">
    <source>
        <dbReference type="Proteomes" id="UP000271974"/>
    </source>
</evidence>
<name>A0A3S0ZHZ5_ELYCH</name>
<organism evidence="1 2">
    <name type="scientific">Elysia chlorotica</name>
    <name type="common">Eastern emerald elysia</name>
    <name type="synonym">Sea slug</name>
    <dbReference type="NCBI Taxonomy" id="188477"/>
    <lineage>
        <taxon>Eukaryota</taxon>
        <taxon>Metazoa</taxon>
        <taxon>Spiralia</taxon>
        <taxon>Lophotrochozoa</taxon>
        <taxon>Mollusca</taxon>
        <taxon>Gastropoda</taxon>
        <taxon>Heterobranchia</taxon>
        <taxon>Euthyneura</taxon>
        <taxon>Panpulmonata</taxon>
        <taxon>Sacoglossa</taxon>
        <taxon>Placobranchoidea</taxon>
        <taxon>Plakobranchidae</taxon>
        <taxon>Elysia</taxon>
    </lineage>
</organism>
<protein>
    <submittedName>
        <fullName evidence="1">Uncharacterized protein</fullName>
    </submittedName>
</protein>
<evidence type="ECO:0000313" key="1">
    <source>
        <dbReference type="EMBL" id="RUS75302.1"/>
    </source>
</evidence>
<gene>
    <name evidence="1" type="ORF">EGW08_016923</name>
</gene>
<proteinExistence type="predicted"/>